<proteinExistence type="inferred from homology"/>
<sequence length="393" mass="45975">MSFVEPHFKKLLWYLQCEEKADRNAAFAIVQRELNSAIKALPFDYLKMMQLLKGLYLYLYKEDDIALQRSIAEGVAELIHACPNQREMEEIFCVEEAFEPEEDEGEDDEIVQNKDYGGPKTLFFRCLLETLIREWNSVDYLRQSKFMYLARQAILQMMISGFSDQGNQHFKYIQTLELVIFSPPRIKNLAVQRSLVLHVIDVWNDSLHAAVKAQKPSKDNFALSISVFGQFLATLEEEAEIQNSILINVFDDFTEISFYQDENFGNYLGQEAPTLQDAFWILGAESAKFREDFENFAQEIEEFVAFWASPESEKYRKLTKTQGLKMREKAHLENLEIVNCEAVRLAKMHQGDAWERYVDKENEEWEYDAKLPVKAMRQESIYVKGYQRKADDL</sequence>
<evidence type="ECO:0000313" key="5">
    <source>
        <dbReference type="EMBL" id="KAH0575046.1"/>
    </source>
</evidence>
<dbReference type="AlphaFoldDB" id="V6LWH5"/>
<dbReference type="GO" id="GO:0030688">
    <property type="term" value="C:preribosome, small subunit precursor"/>
    <property type="evidence" value="ECO:0007669"/>
    <property type="project" value="InterPro"/>
</dbReference>
<keyword evidence="6" id="KW-1185">Reference proteome</keyword>
<dbReference type="EMBL" id="KI545969">
    <property type="protein sequence ID" value="EST48987.1"/>
    <property type="molecule type" value="Genomic_DNA"/>
</dbReference>
<reference evidence="4 5" key="1">
    <citation type="journal article" date="2014" name="PLoS Genet.">
        <title>The Genome of Spironucleus salmonicida Highlights a Fish Pathogen Adapted to Fluctuating Environments.</title>
        <authorList>
            <person name="Xu F."/>
            <person name="Jerlstrom-Hultqvist J."/>
            <person name="Einarsson E."/>
            <person name="Astvaldsson A."/>
            <person name="Svard S.G."/>
            <person name="Andersson J.O."/>
        </authorList>
    </citation>
    <scope>NUCLEOTIDE SEQUENCE</scope>
    <source>
        <strain evidence="5">ATCC 50377</strain>
    </source>
</reference>
<dbReference type="EMBL" id="AUWU02000003">
    <property type="protein sequence ID" value="KAH0575046.1"/>
    <property type="molecule type" value="Genomic_DNA"/>
</dbReference>
<dbReference type="VEuPathDB" id="GiardiaDB:SS50377_22667"/>
<dbReference type="GO" id="GO:0005634">
    <property type="term" value="C:nucleus"/>
    <property type="evidence" value="ECO:0007669"/>
    <property type="project" value="UniProtKB-SubCell"/>
</dbReference>
<evidence type="ECO:0000256" key="3">
    <source>
        <dbReference type="ARBA" id="ARBA00023242"/>
    </source>
</evidence>
<keyword evidence="3" id="KW-0539">Nucleus</keyword>
<evidence type="ECO:0000313" key="6">
    <source>
        <dbReference type="Proteomes" id="UP000018208"/>
    </source>
</evidence>
<evidence type="ECO:0000313" key="4">
    <source>
        <dbReference type="EMBL" id="EST48987.1"/>
    </source>
</evidence>
<dbReference type="GO" id="GO:0006364">
    <property type="term" value="P:rRNA processing"/>
    <property type="evidence" value="ECO:0007669"/>
    <property type="project" value="InterPro"/>
</dbReference>
<evidence type="ECO:0000256" key="2">
    <source>
        <dbReference type="ARBA" id="ARBA00006374"/>
    </source>
</evidence>
<dbReference type="InterPro" id="IPR010301">
    <property type="entry name" value="RRP1"/>
</dbReference>
<dbReference type="Proteomes" id="UP000018208">
    <property type="component" value="Unassembled WGS sequence"/>
</dbReference>
<dbReference type="OrthoDB" id="2019504at2759"/>
<accession>V6LWH5</accession>
<gene>
    <name evidence="4" type="ORF">SS50377_10757</name>
    <name evidence="5" type="ORF">SS50377_22667</name>
</gene>
<reference evidence="5" key="2">
    <citation type="submission" date="2020-12" db="EMBL/GenBank/DDBJ databases">
        <title>New Spironucleus salmonicida genome in near-complete chromosomes.</title>
        <authorList>
            <person name="Xu F."/>
            <person name="Kurt Z."/>
            <person name="Jimenez-Gonzalez A."/>
            <person name="Astvaldsson A."/>
            <person name="Andersson J.O."/>
            <person name="Svard S.G."/>
        </authorList>
    </citation>
    <scope>NUCLEOTIDE SEQUENCE</scope>
    <source>
        <strain evidence="5">ATCC 50377</strain>
    </source>
</reference>
<organism evidence="4">
    <name type="scientific">Spironucleus salmonicida</name>
    <dbReference type="NCBI Taxonomy" id="348837"/>
    <lineage>
        <taxon>Eukaryota</taxon>
        <taxon>Metamonada</taxon>
        <taxon>Diplomonadida</taxon>
        <taxon>Hexamitidae</taxon>
        <taxon>Hexamitinae</taxon>
        <taxon>Spironucleus</taxon>
    </lineage>
</organism>
<evidence type="ECO:0000256" key="1">
    <source>
        <dbReference type="ARBA" id="ARBA00004123"/>
    </source>
</evidence>
<protein>
    <submittedName>
        <fullName evidence="4">Nucleolar protein NOP52</fullName>
    </submittedName>
</protein>
<comment type="subcellular location">
    <subcellularLocation>
        <location evidence="1">Nucleus</location>
    </subcellularLocation>
</comment>
<comment type="similarity">
    <text evidence="2">Belongs to the RRP1 family.</text>
</comment>
<name>V6LWH5_9EUKA</name>
<dbReference type="Pfam" id="PF05997">
    <property type="entry name" value="Nop52"/>
    <property type="match status" value="1"/>
</dbReference>